<evidence type="ECO:0000256" key="9">
    <source>
        <dbReference type="ARBA" id="ARBA00023136"/>
    </source>
</evidence>
<comment type="subcellular location">
    <subcellularLocation>
        <location evidence="1">Membrane</location>
        <topology evidence="1">Multi-pass membrane protein</topology>
    </subcellularLocation>
</comment>
<evidence type="ECO:0000256" key="5">
    <source>
        <dbReference type="ARBA" id="ARBA00022826"/>
    </source>
</evidence>
<dbReference type="Pfam" id="PF07885">
    <property type="entry name" value="Ion_trans_2"/>
    <property type="match status" value="1"/>
</dbReference>
<keyword evidence="2" id="KW-0813">Transport</keyword>
<keyword evidence="7 11" id="KW-1133">Transmembrane helix</keyword>
<keyword evidence="10" id="KW-0407">Ion channel</keyword>
<evidence type="ECO:0000256" key="3">
    <source>
        <dbReference type="ARBA" id="ARBA00022538"/>
    </source>
</evidence>
<dbReference type="GO" id="GO:0016020">
    <property type="term" value="C:membrane"/>
    <property type="evidence" value="ECO:0007669"/>
    <property type="project" value="UniProtKB-SubCell"/>
</dbReference>
<keyword evidence="9 11" id="KW-0472">Membrane</keyword>
<keyword evidence="5" id="KW-0631">Potassium channel</keyword>
<feature type="transmembrane region" description="Helical" evidence="11">
    <location>
        <begin position="31"/>
        <end position="48"/>
    </location>
</feature>
<reference evidence="13 14" key="1">
    <citation type="submission" date="2016-05" db="EMBL/GenBank/DDBJ databases">
        <title>Draft genome sequence of a porcine commensal Rothia nasimurium.</title>
        <authorList>
            <person name="Gaiser R.A."/>
            <person name="Van Baarlen P."/>
            <person name="Wells J.M."/>
        </authorList>
    </citation>
    <scope>NUCLEOTIDE SEQUENCE [LARGE SCALE GENOMIC DNA]</scope>
    <source>
        <strain evidence="13 14">PT-32</strain>
    </source>
</reference>
<evidence type="ECO:0000313" key="13">
    <source>
        <dbReference type="EMBL" id="ORC24988.1"/>
    </source>
</evidence>
<name>A0A1Y1RSB0_9MICC</name>
<evidence type="ECO:0000256" key="2">
    <source>
        <dbReference type="ARBA" id="ARBA00022448"/>
    </source>
</evidence>
<dbReference type="OrthoDB" id="9799090at2"/>
<keyword evidence="6" id="KW-0630">Potassium</keyword>
<evidence type="ECO:0000256" key="1">
    <source>
        <dbReference type="ARBA" id="ARBA00004141"/>
    </source>
</evidence>
<protein>
    <recommendedName>
        <fullName evidence="12">Potassium channel domain-containing protein</fullName>
    </recommendedName>
</protein>
<evidence type="ECO:0000256" key="8">
    <source>
        <dbReference type="ARBA" id="ARBA00023065"/>
    </source>
</evidence>
<evidence type="ECO:0000256" key="6">
    <source>
        <dbReference type="ARBA" id="ARBA00022958"/>
    </source>
</evidence>
<comment type="caution">
    <text evidence="13">The sequence shown here is derived from an EMBL/GenBank/DDBJ whole genome shotgun (WGS) entry which is preliminary data.</text>
</comment>
<evidence type="ECO:0000259" key="12">
    <source>
        <dbReference type="Pfam" id="PF07885"/>
    </source>
</evidence>
<gene>
    <name evidence="13" type="ORF">A7979_09145</name>
</gene>
<evidence type="ECO:0000256" key="4">
    <source>
        <dbReference type="ARBA" id="ARBA00022692"/>
    </source>
</evidence>
<dbReference type="PANTHER" id="PTHR10027:SF10">
    <property type="entry name" value="SLOWPOKE 2, ISOFORM D"/>
    <property type="match status" value="1"/>
</dbReference>
<feature type="domain" description="Potassium channel" evidence="12">
    <location>
        <begin position="67"/>
        <end position="146"/>
    </location>
</feature>
<keyword evidence="14" id="KW-1185">Reference proteome</keyword>
<dbReference type="RefSeq" id="WP_083090629.1">
    <property type="nucleotide sequence ID" value="NZ_LXWF01000002.1"/>
</dbReference>
<dbReference type="InterPro" id="IPR013099">
    <property type="entry name" value="K_chnl_dom"/>
</dbReference>
<sequence length="163" mass="18322">MTPYAIKQVFIYASTIGIFYLLPIRLNNDSYLQGIIAGLMLLALAYAITTQLRKQERRFFDLVALMFVAAHVCAFVCYVLAVQEPEQFTGLATRTDALYFTIVTMSTVGFGDIHPVGQQAKLLVIAMIIFDLIFIAALGHAMSEALRHGREKRSYQAQKNHEQ</sequence>
<keyword evidence="3" id="KW-0633">Potassium transport</keyword>
<dbReference type="InterPro" id="IPR047871">
    <property type="entry name" value="K_chnl_Slo-like"/>
</dbReference>
<keyword evidence="4 11" id="KW-0812">Transmembrane</keyword>
<dbReference type="PANTHER" id="PTHR10027">
    <property type="entry name" value="CALCIUM-ACTIVATED POTASSIUM CHANNEL ALPHA CHAIN"/>
    <property type="match status" value="1"/>
</dbReference>
<dbReference type="Proteomes" id="UP000192359">
    <property type="component" value="Unassembled WGS sequence"/>
</dbReference>
<accession>A0A1Y1RSB0</accession>
<dbReference type="EMBL" id="LXWF01000002">
    <property type="protein sequence ID" value="ORC24988.1"/>
    <property type="molecule type" value="Genomic_DNA"/>
</dbReference>
<organism evidence="13 14">
    <name type="scientific">Rothia nasimurium</name>
    <dbReference type="NCBI Taxonomy" id="85336"/>
    <lineage>
        <taxon>Bacteria</taxon>
        <taxon>Bacillati</taxon>
        <taxon>Actinomycetota</taxon>
        <taxon>Actinomycetes</taxon>
        <taxon>Micrococcales</taxon>
        <taxon>Micrococcaceae</taxon>
        <taxon>Rothia</taxon>
    </lineage>
</organism>
<dbReference type="AlphaFoldDB" id="A0A1Y1RSB0"/>
<proteinExistence type="predicted"/>
<feature type="transmembrane region" description="Helical" evidence="11">
    <location>
        <begin position="60"/>
        <end position="81"/>
    </location>
</feature>
<keyword evidence="8" id="KW-0406">Ion transport</keyword>
<feature type="transmembrane region" description="Helical" evidence="11">
    <location>
        <begin position="122"/>
        <end position="143"/>
    </location>
</feature>
<evidence type="ECO:0000256" key="7">
    <source>
        <dbReference type="ARBA" id="ARBA00022989"/>
    </source>
</evidence>
<dbReference type="GO" id="GO:0005267">
    <property type="term" value="F:potassium channel activity"/>
    <property type="evidence" value="ECO:0007669"/>
    <property type="project" value="UniProtKB-KW"/>
</dbReference>
<dbReference type="SUPFAM" id="SSF81324">
    <property type="entry name" value="Voltage-gated potassium channels"/>
    <property type="match status" value="1"/>
</dbReference>
<feature type="transmembrane region" description="Helical" evidence="11">
    <location>
        <begin position="9"/>
        <end position="25"/>
    </location>
</feature>
<dbReference type="Gene3D" id="1.10.287.70">
    <property type="match status" value="1"/>
</dbReference>
<evidence type="ECO:0000256" key="10">
    <source>
        <dbReference type="ARBA" id="ARBA00023303"/>
    </source>
</evidence>
<evidence type="ECO:0000256" key="11">
    <source>
        <dbReference type="SAM" id="Phobius"/>
    </source>
</evidence>
<evidence type="ECO:0000313" key="14">
    <source>
        <dbReference type="Proteomes" id="UP000192359"/>
    </source>
</evidence>